<dbReference type="Ensembl" id="ENSSAUT00010037686.1">
    <property type="protein sequence ID" value="ENSSAUP00010035777.1"/>
    <property type="gene ID" value="ENSSAUG00010015146.1"/>
</dbReference>
<dbReference type="InterPro" id="IPR007110">
    <property type="entry name" value="Ig-like_dom"/>
</dbReference>
<sequence>NIIFNGPLNAVLGGTVMFTTTLTPSEKPFTTIGWTFGSRIVVTFSGGNVIAPDYTSRITLSMSTGSLELRNLTLNDRGEYRVSLQPQGDIAKNGSTRLEVYERLSGALVTSSTNLLIEGNSVNLTCDAAAGSGFTRQWKKDDSDLIPTDNVTLYSNNRVLSFKSLNKKDSGGYSCKISNPVSNIEATFITVVNYGPENVQITGPSEIHFEQTLKLTCSAESEPSATYTWTLNGTEIHNSSVFTKVITEISDSGNYTCQAMNHITERISSAVHHLTVTGTKMVSAGCIAGAVIACLIVCAAAAGGGYYIYKEK</sequence>
<dbReference type="SMART" id="SM00408">
    <property type="entry name" value="IGc2"/>
    <property type="match status" value="2"/>
</dbReference>
<feature type="domain" description="Ig-like" evidence="6">
    <location>
        <begin position="196"/>
        <end position="268"/>
    </location>
</feature>
<dbReference type="InterPro" id="IPR013783">
    <property type="entry name" value="Ig-like_fold"/>
</dbReference>
<keyword evidence="5" id="KW-1133">Transmembrane helix</keyword>
<keyword evidence="5" id="KW-0812">Transmembrane</keyword>
<dbReference type="PANTHER" id="PTHR44337">
    <property type="entry name" value="CARCINOEMBRYONIC ANTIGEN-RELATED CELL ADHESION MOLECULE 8"/>
    <property type="match status" value="1"/>
</dbReference>
<dbReference type="Gene3D" id="2.60.40.10">
    <property type="entry name" value="Immunoglobulins"/>
    <property type="match status" value="3"/>
</dbReference>
<protein>
    <submittedName>
        <fullName evidence="7">Carcinoembryonic antigen-related cell adhesion molecule 6-like</fullName>
    </submittedName>
</protein>
<evidence type="ECO:0000256" key="4">
    <source>
        <dbReference type="ARBA" id="ARBA00023319"/>
    </source>
</evidence>
<dbReference type="Pfam" id="PF07686">
    <property type="entry name" value="V-set"/>
    <property type="match status" value="1"/>
</dbReference>
<keyword evidence="4" id="KW-0393">Immunoglobulin domain</keyword>
<keyword evidence="2" id="KW-1015">Disulfide bond</keyword>
<reference evidence="7" key="3">
    <citation type="submission" date="2025-09" db="UniProtKB">
        <authorList>
            <consortium name="Ensembl"/>
        </authorList>
    </citation>
    <scope>IDENTIFICATION</scope>
</reference>
<dbReference type="InterPro" id="IPR003599">
    <property type="entry name" value="Ig_sub"/>
</dbReference>
<keyword evidence="3" id="KW-0325">Glycoprotein</keyword>
<reference evidence="7" key="2">
    <citation type="submission" date="2025-08" db="UniProtKB">
        <authorList>
            <consortium name="Ensembl"/>
        </authorList>
    </citation>
    <scope>IDENTIFICATION</scope>
</reference>
<reference evidence="7" key="1">
    <citation type="submission" date="2021-04" db="EMBL/GenBank/DDBJ databases">
        <authorList>
            <consortium name="Wellcome Sanger Institute Data Sharing"/>
        </authorList>
    </citation>
    <scope>NUCLEOTIDE SEQUENCE [LARGE SCALE GENOMIC DNA]</scope>
</reference>
<evidence type="ECO:0000259" key="6">
    <source>
        <dbReference type="PROSITE" id="PS50835"/>
    </source>
</evidence>
<evidence type="ECO:0000256" key="2">
    <source>
        <dbReference type="ARBA" id="ARBA00023157"/>
    </source>
</evidence>
<dbReference type="Pfam" id="PF13927">
    <property type="entry name" value="Ig_3"/>
    <property type="match status" value="1"/>
</dbReference>
<dbReference type="InterPro" id="IPR036179">
    <property type="entry name" value="Ig-like_dom_sf"/>
</dbReference>
<keyword evidence="8" id="KW-1185">Reference proteome</keyword>
<dbReference type="InterPro" id="IPR003598">
    <property type="entry name" value="Ig_sub2"/>
</dbReference>
<dbReference type="OMA" id="CHAMNPA"/>
<proteinExistence type="predicted"/>
<keyword evidence="1" id="KW-0732">Signal</keyword>
<feature type="domain" description="Ig-like" evidence="6">
    <location>
        <begin position="86"/>
        <end position="187"/>
    </location>
</feature>
<dbReference type="Pfam" id="PF13895">
    <property type="entry name" value="Ig_2"/>
    <property type="match status" value="1"/>
</dbReference>
<dbReference type="SUPFAM" id="SSF48726">
    <property type="entry name" value="Immunoglobulin"/>
    <property type="match status" value="3"/>
</dbReference>
<dbReference type="AlphaFoldDB" id="A0A671WCR8"/>
<evidence type="ECO:0000256" key="1">
    <source>
        <dbReference type="ARBA" id="ARBA00022729"/>
    </source>
</evidence>
<dbReference type="PROSITE" id="PS50835">
    <property type="entry name" value="IG_LIKE"/>
    <property type="match status" value="2"/>
</dbReference>
<dbReference type="GeneTree" id="ENSGT01100000263479"/>
<evidence type="ECO:0000256" key="5">
    <source>
        <dbReference type="SAM" id="Phobius"/>
    </source>
</evidence>
<name>A0A671WCR8_SPAAU</name>
<organism evidence="7 8">
    <name type="scientific">Sparus aurata</name>
    <name type="common">Gilthead sea bream</name>
    <dbReference type="NCBI Taxonomy" id="8175"/>
    <lineage>
        <taxon>Eukaryota</taxon>
        <taxon>Metazoa</taxon>
        <taxon>Chordata</taxon>
        <taxon>Craniata</taxon>
        <taxon>Vertebrata</taxon>
        <taxon>Euteleostomi</taxon>
        <taxon>Actinopterygii</taxon>
        <taxon>Neopterygii</taxon>
        <taxon>Teleostei</taxon>
        <taxon>Neoteleostei</taxon>
        <taxon>Acanthomorphata</taxon>
        <taxon>Eupercaria</taxon>
        <taxon>Spariformes</taxon>
        <taxon>Sparidae</taxon>
        <taxon>Sparus</taxon>
    </lineage>
</organism>
<accession>A0A671WCR8</accession>
<dbReference type="InterPro" id="IPR052598">
    <property type="entry name" value="IgSF_CEA-related"/>
</dbReference>
<dbReference type="PANTHER" id="PTHR44337:SF20">
    <property type="entry name" value="CARCINOEMBRYONIC ANTIGEN-RELATED CELL ADHESION MOLECULE 5-RELATED"/>
    <property type="match status" value="1"/>
</dbReference>
<dbReference type="CDD" id="cd00096">
    <property type="entry name" value="Ig"/>
    <property type="match status" value="1"/>
</dbReference>
<dbReference type="SMART" id="SM00409">
    <property type="entry name" value="IG"/>
    <property type="match status" value="3"/>
</dbReference>
<feature type="transmembrane region" description="Helical" evidence="5">
    <location>
        <begin position="287"/>
        <end position="309"/>
    </location>
</feature>
<evidence type="ECO:0000256" key="3">
    <source>
        <dbReference type="ARBA" id="ARBA00023180"/>
    </source>
</evidence>
<gene>
    <name evidence="7" type="primary">LOC115568104</name>
</gene>
<evidence type="ECO:0000313" key="7">
    <source>
        <dbReference type="Ensembl" id="ENSSAUP00010035777.1"/>
    </source>
</evidence>
<dbReference type="InterPro" id="IPR013106">
    <property type="entry name" value="Ig_V-set"/>
</dbReference>
<keyword evidence="5" id="KW-0472">Membrane</keyword>
<dbReference type="Proteomes" id="UP000472265">
    <property type="component" value="Chromosome 17"/>
</dbReference>
<evidence type="ECO:0000313" key="8">
    <source>
        <dbReference type="Proteomes" id="UP000472265"/>
    </source>
</evidence>